<proteinExistence type="predicted"/>
<keyword evidence="3" id="KW-1185">Reference proteome</keyword>
<dbReference type="VEuPathDB" id="VectorBase:AFAF015087"/>
<evidence type="ECO:0000313" key="3">
    <source>
        <dbReference type="Proteomes" id="UP000075886"/>
    </source>
</evidence>
<name>A0A182QQX3_9DIPT</name>
<accession>A0A182QQX3</accession>
<dbReference type="AlphaFoldDB" id="A0A182QQX3"/>
<feature type="region of interest" description="Disordered" evidence="1">
    <location>
        <begin position="1"/>
        <end position="90"/>
    </location>
</feature>
<reference evidence="3" key="1">
    <citation type="submission" date="2014-01" db="EMBL/GenBank/DDBJ databases">
        <title>The Genome Sequence of Anopheles farauti FAR1 (V2).</title>
        <authorList>
            <consortium name="The Broad Institute Genomics Platform"/>
            <person name="Neafsey D.E."/>
            <person name="Besansky N."/>
            <person name="Howell P."/>
            <person name="Walton C."/>
            <person name="Young S.K."/>
            <person name="Zeng Q."/>
            <person name="Gargeya S."/>
            <person name="Fitzgerald M."/>
            <person name="Haas B."/>
            <person name="Abouelleil A."/>
            <person name="Allen A.W."/>
            <person name="Alvarado L."/>
            <person name="Arachchi H.M."/>
            <person name="Berlin A.M."/>
            <person name="Chapman S.B."/>
            <person name="Gainer-Dewar J."/>
            <person name="Goldberg J."/>
            <person name="Griggs A."/>
            <person name="Gujja S."/>
            <person name="Hansen M."/>
            <person name="Howarth C."/>
            <person name="Imamovic A."/>
            <person name="Ireland A."/>
            <person name="Larimer J."/>
            <person name="McCowan C."/>
            <person name="Murphy C."/>
            <person name="Pearson M."/>
            <person name="Poon T.W."/>
            <person name="Priest M."/>
            <person name="Roberts A."/>
            <person name="Saif S."/>
            <person name="Shea T."/>
            <person name="Sisk P."/>
            <person name="Sykes S."/>
            <person name="Wortman J."/>
            <person name="Nusbaum C."/>
            <person name="Birren B."/>
        </authorList>
    </citation>
    <scope>NUCLEOTIDE SEQUENCE [LARGE SCALE GENOMIC DNA]</scope>
    <source>
        <strain evidence="3">FAR1</strain>
    </source>
</reference>
<feature type="region of interest" description="Disordered" evidence="1">
    <location>
        <begin position="225"/>
        <end position="250"/>
    </location>
</feature>
<protein>
    <submittedName>
        <fullName evidence="2">Uncharacterized protein</fullName>
    </submittedName>
</protein>
<dbReference type="EnsemblMetazoa" id="AFAF015087-RA">
    <property type="protein sequence ID" value="AFAF015087-PA"/>
    <property type="gene ID" value="AFAF015087"/>
</dbReference>
<feature type="compositionally biased region" description="Polar residues" evidence="1">
    <location>
        <begin position="225"/>
        <end position="242"/>
    </location>
</feature>
<evidence type="ECO:0000256" key="1">
    <source>
        <dbReference type="SAM" id="MobiDB-lite"/>
    </source>
</evidence>
<dbReference type="Proteomes" id="UP000075886">
    <property type="component" value="Unassembled WGS sequence"/>
</dbReference>
<feature type="compositionally biased region" description="Low complexity" evidence="1">
    <location>
        <begin position="18"/>
        <end position="44"/>
    </location>
</feature>
<evidence type="ECO:0000313" key="2">
    <source>
        <dbReference type="EnsemblMetazoa" id="AFAF015087-PA"/>
    </source>
</evidence>
<reference evidence="2" key="2">
    <citation type="submission" date="2020-05" db="UniProtKB">
        <authorList>
            <consortium name="EnsemblMetazoa"/>
        </authorList>
    </citation>
    <scope>IDENTIFICATION</scope>
    <source>
        <strain evidence="2">FAR1</strain>
    </source>
</reference>
<organism evidence="2 3">
    <name type="scientific">Anopheles farauti</name>
    <dbReference type="NCBI Taxonomy" id="69004"/>
    <lineage>
        <taxon>Eukaryota</taxon>
        <taxon>Metazoa</taxon>
        <taxon>Ecdysozoa</taxon>
        <taxon>Arthropoda</taxon>
        <taxon>Hexapoda</taxon>
        <taxon>Insecta</taxon>
        <taxon>Pterygota</taxon>
        <taxon>Neoptera</taxon>
        <taxon>Endopterygota</taxon>
        <taxon>Diptera</taxon>
        <taxon>Nematocera</taxon>
        <taxon>Culicoidea</taxon>
        <taxon>Culicidae</taxon>
        <taxon>Anophelinae</taxon>
        <taxon>Anopheles</taxon>
    </lineage>
</organism>
<sequence length="267" mass="27223">MAKPFLIPDPGPGGGSTSSGAGPPNSGSAASSTSSSSSHASNGGVPSGGGSGNTAPNTPGPVAPSAPIGIPSPGTPGHVPSAPIPMVTGNGNAQYHLQQMHHHHQQLQHHYHGHGSGPLLMPGTPGTGSMNGDPHALLPMTPPASGFATAVQTPQMTPVNEQLVQALYEAICRCSMGDRLSGAVEYYINIQQQTPCSCNFHHRKGSAHAASANLAHRKTVANIMTGTLPGSSRTKAAATNNGKWAPKSPSRWELEAHRAVPLDVKIN</sequence>
<dbReference type="EMBL" id="AXCN02000029">
    <property type="status" value="NOT_ANNOTATED_CDS"/>
    <property type="molecule type" value="Genomic_DNA"/>
</dbReference>